<dbReference type="PANTHER" id="PTHR47970:SF12">
    <property type="entry name" value="KINESIN FAMILY MEMBER 11"/>
    <property type="match status" value="1"/>
</dbReference>
<evidence type="ECO:0000256" key="1">
    <source>
        <dbReference type="ARBA" id="ARBA00004245"/>
    </source>
</evidence>
<dbReference type="GO" id="GO:0008017">
    <property type="term" value="F:microtubule binding"/>
    <property type="evidence" value="ECO:0007669"/>
    <property type="project" value="InterPro"/>
</dbReference>
<evidence type="ECO:0000256" key="11">
    <source>
        <dbReference type="SAM" id="Coils"/>
    </source>
</evidence>
<dbReference type="GO" id="GO:0072686">
    <property type="term" value="C:mitotic spindle"/>
    <property type="evidence" value="ECO:0007669"/>
    <property type="project" value="TreeGrafter"/>
</dbReference>
<evidence type="ECO:0000256" key="6">
    <source>
        <dbReference type="ARBA" id="ARBA00023175"/>
    </source>
</evidence>
<comment type="subcellular location">
    <subcellularLocation>
        <location evidence="1">Cytoplasm</location>
        <location evidence="1">Cytoskeleton</location>
    </subcellularLocation>
</comment>
<feature type="binding site" evidence="9">
    <location>
        <begin position="80"/>
        <end position="87"/>
    </location>
    <ligand>
        <name>ATP</name>
        <dbReference type="ChEBI" id="CHEBI:30616"/>
    </ligand>
</feature>
<dbReference type="Gene3D" id="3.40.850.10">
    <property type="entry name" value="Kinesin motor domain"/>
    <property type="match status" value="1"/>
</dbReference>
<organism evidence="13 14">
    <name type="scientific">Tetranychus urticae</name>
    <name type="common">Two-spotted spider mite</name>
    <dbReference type="NCBI Taxonomy" id="32264"/>
    <lineage>
        <taxon>Eukaryota</taxon>
        <taxon>Metazoa</taxon>
        <taxon>Ecdysozoa</taxon>
        <taxon>Arthropoda</taxon>
        <taxon>Chelicerata</taxon>
        <taxon>Arachnida</taxon>
        <taxon>Acari</taxon>
        <taxon>Acariformes</taxon>
        <taxon>Trombidiformes</taxon>
        <taxon>Prostigmata</taxon>
        <taxon>Eleutherengona</taxon>
        <taxon>Raphignathae</taxon>
        <taxon>Tetranychoidea</taxon>
        <taxon>Tetranychidae</taxon>
        <taxon>Tetranychus</taxon>
    </lineage>
</organism>
<evidence type="ECO:0000256" key="5">
    <source>
        <dbReference type="ARBA" id="ARBA00022840"/>
    </source>
</evidence>
<dbReference type="InterPro" id="IPR036961">
    <property type="entry name" value="Kinesin_motor_dom_sf"/>
</dbReference>
<protein>
    <recommendedName>
        <fullName evidence="10">Kinesin-like protein</fullName>
    </recommendedName>
</protein>
<dbReference type="eggNOG" id="KOG0243">
    <property type="taxonomic scope" value="Eukaryota"/>
</dbReference>
<comment type="similarity">
    <text evidence="8">Belongs to the TRAFAC class myosin-kinesin ATPase superfamily. Kinesin family. KIN-5/BimC subfamily.</text>
</comment>
<evidence type="ECO:0000256" key="3">
    <source>
        <dbReference type="ARBA" id="ARBA00022701"/>
    </source>
</evidence>
<dbReference type="FunFam" id="3.40.850.10:FF:000019">
    <property type="entry name" value="Kinesin-like protein KIN-5D"/>
    <property type="match status" value="1"/>
</dbReference>
<proteinExistence type="inferred from homology"/>
<dbReference type="GO" id="GO:0051231">
    <property type="term" value="P:spindle elongation"/>
    <property type="evidence" value="ECO:0007669"/>
    <property type="project" value="TreeGrafter"/>
</dbReference>
<dbReference type="GO" id="GO:0008574">
    <property type="term" value="F:plus-end-directed microtubule motor activity"/>
    <property type="evidence" value="ECO:0007669"/>
    <property type="project" value="TreeGrafter"/>
</dbReference>
<evidence type="ECO:0000313" key="13">
    <source>
        <dbReference type="EnsemblMetazoa" id="tetur07g00620.1"/>
    </source>
</evidence>
<dbReference type="SUPFAM" id="SSF52540">
    <property type="entry name" value="P-loop containing nucleoside triphosphate hydrolases"/>
    <property type="match status" value="1"/>
</dbReference>
<evidence type="ECO:0000256" key="2">
    <source>
        <dbReference type="ARBA" id="ARBA00022490"/>
    </source>
</evidence>
<keyword evidence="4 9" id="KW-0547">Nucleotide-binding</keyword>
<dbReference type="GO" id="GO:0090307">
    <property type="term" value="P:mitotic spindle assembly"/>
    <property type="evidence" value="ECO:0007669"/>
    <property type="project" value="TreeGrafter"/>
</dbReference>
<evidence type="ECO:0000259" key="12">
    <source>
        <dbReference type="PROSITE" id="PS50067"/>
    </source>
</evidence>
<reference evidence="13" key="2">
    <citation type="submission" date="2015-06" db="UniProtKB">
        <authorList>
            <consortium name="EnsemblMetazoa"/>
        </authorList>
    </citation>
    <scope>IDENTIFICATION</scope>
</reference>
<dbReference type="GO" id="GO:0007018">
    <property type="term" value="P:microtubule-based movement"/>
    <property type="evidence" value="ECO:0007669"/>
    <property type="project" value="InterPro"/>
</dbReference>
<keyword evidence="5 9" id="KW-0067">ATP-binding</keyword>
<gene>
    <name evidence="13" type="primary">107362078</name>
</gene>
<dbReference type="AlphaFoldDB" id="T1K8A4"/>
<feature type="coiled-coil region" evidence="11">
    <location>
        <begin position="391"/>
        <end position="443"/>
    </location>
</feature>
<dbReference type="Proteomes" id="UP000015104">
    <property type="component" value="Unassembled WGS sequence"/>
</dbReference>
<evidence type="ECO:0000256" key="9">
    <source>
        <dbReference type="PROSITE-ProRule" id="PRU00283"/>
    </source>
</evidence>
<dbReference type="InterPro" id="IPR001752">
    <property type="entry name" value="Kinesin_motor_dom"/>
</dbReference>
<accession>T1K8A4</accession>
<dbReference type="EMBL" id="CAEY01001872">
    <property type="status" value="NOT_ANNOTATED_CDS"/>
    <property type="molecule type" value="Genomic_DNA"/>
</dbReference>
<dbReference type="InterPro" id="IPR027417">
    <property type="entry name" value="P-loop_NTPase"/>
</dbReference>
<dbReference type="InterPro" id="IPR047149">
    <property type="entry name" value="KIF11-like"/>
</dbReference>
<name>T1K8A4_TETUR</name>
<keyword evidence="6 9" id="KW-0505">Motor protein</keyword>
<dbReference type="OMA" id="CIFTINI"/>
<reference evidence="14" key="1">
    <citation type="submission" date="2011-08" db="EMBL/GenBank/DDBJ databases">
        <authorList>
            <person name="Rombauts S."/>
        </authorList>
    </citation>
    <scope>NUCLEOTIDE SEQUENCE</scope>
    <source>
        <strain evidence="14">London</strain>
    </source>
</reference>
<dbReference type="GO" id="GO:0005876">
    <property type="term" value="C:spindle microtubule"/>
    <property type="evidence" value="ECO:0007669"/>
    <property type="project" value="TreeGrafter"/>
</dbReference>
<keyword evidence="3 10" id="KW-0493">Microtubule</keyword>
<dbReference type="Pfam" id="PF00225">
    <property type="entry name" value="Kinesin"/>
    <property type="match status" value="1"/>
</dbReference>
<feature type="domain" description="Kinesin motor" evidence="12">
    <location>
        <begin position="5"/>
        <end position="331"/>
    </location>
</feature>
<dbReference type="OrthoDB" id="3176171at2759"/>
<evidence type="ECO:0000256" key="10">
    <source>
        <dbReference type="RuleBase" id="RU000394"/>
    </source>
</evidence>
<evidence type="ECO:0000313" key="14">
    <source>
        <dbReference type="Proteomes" id="UP000015104"/>
    </source>
</evidence>
<keyword evidence="7" id="KW-0206">Cytoskeleton</keyword>
<dbReference type="PROSITE" id="PS00411">
    <property type="entry name" value="KINESIN_MOTOR_1"/>
    <property type="match status" value="1"/>
</dbReference>
<sequence>MMSQNIKVYIRCRPLKESETRNDQLTVKKEKKEVILKDKTFLFDNVFGEDSSQIEIYRAVLSPLIDQVLDGFNCTVFAYGQTGTGKTFTMEGEHTPNCCDWQSDPLAGLVPRSFCQLFECLDGRDCTIKVSFLELYNEELYDLLAPSDEITKLKMFDDINKKGSVIVCNLEETVITTKDQVYKLLQKGSAKRQTAATLLNACSSRSHTIFTITVYVTDETANGDEMVRIGKLNLVDLAGSESLSRSGAVDRRAREATCINQSLLSLGRVINCLVTKSTSHVPYRESKLTRLLQDSLGGRTRTSIVATISPSVDDFEDTASTLEYAQRAKRITNKPEANKRINKKAFLRDYAEKIAKLQKDLTNCINKEGIYLDGNDYNSMIDKVTKHEKMMEEIQGQIAAQIQDMERVNKDLQGTKKILQQKEEELENKSKAMQRILTFAENSSKDASILFNKVSKLKNNEANNKKIIEQLHNNLDQQDVNFDRMLECRMEELQDKIENNAKVLRNKLSEMSERINKDRSWIFEYIEDFRLQVEKRFIEEQEIVNNFATEIDEYSTQCNEMLSNMRHEFRRENRYRKIDLQKLTRQLVIDSPTGKTPRKIIRQITDLPPITPEDASL</sequence>
<evidence type="ECO:0000256" key="4">
    <source>
        <dbReference type="ARBA" id="ARBA00022741"/>
    </source>
</evidence>
<dbReference type="HOGENOM" id="CLU_001485_2_1_1"/>
<evidence type="ECO:0000256" key="8">
    <source>
        <dbReference type="ARBA" id="ARBA00034704"/>
    </source>
</evidence>
<dbReference type="InterPro" id="IPR019821">
    <property type="entry name" value="Kinesin_motor_CS"/>
</dbReference>
<keyword evidence="14" id="KW-1185">Reference proteome</keyword>
<evidence type="ECO:0000256" key="7">
    <source>
        <dbReference type="ARBA" id="ARBA00023212"/>
    </source>
</evidence>
<dbReference type="EnsemblMetazoa" id="tetur07g00620.1">
    <property type="protein sequence ID" value="tetur07g00620.1"/>
    <property type="gene ID" value="tetur07g00620"/>
</dbReference>
<dbReference type="KEGG" id="tut:107362078"/>
<keyword evidence="2" id="KW-0963">Cytoplasm</keyword>
<keyword evidence="11" id="KW-0175">Coiled coil</keyword>
<dbReference type="GO" id="GO:0005524">
    <property type="term" value="F:ATP binding"/>
    <property type="evidence" value="ECO:0007669"/>
    <property type="project" value="UniProtKB-UniRule"/>
</dbReference>
<dbReference type="PROSITE" id="PS50067">
    <property type="entry name" value="KINESIN_MOTOR_2"/>
    <property type="match status" value="1"/>
</dbReference>
<dbReference type="STRING" id="32264.T1K8A4"/>
<dbReference type="PANTHER" id="PTHR47970">
    <property type="entry name" value="KINESIN-LIKE PROTEIN KIF11"/>
    <property type="match status" value="1"/>
</dbReference>
<dbReference type="SMART" id="SM00129">
    <property type="entry name" value="KISc"/>
    <property type="match status" value="1"/>
</dbReference>
<dbReference type="PRINTS" id="PR00380">
    <property type="entry name" value="KINESINHEAVY"/>
</dbReference>